<feature type="transmembrane region" description="Helical" evidence="4">
    <location>
        <begin position="39"/>
        <end position="58"/>
    </location>
</feature>
<proteinExistence type="inferred from homology"/>
<dbReference type="PANTHER" id="PTHR34295:SF1">
    <property type="entry name" value="BIOTIN TRANSPORTER BIOY"/>
    <property type="match status" value="1"/>
</dbReference>
<evidence type="ECO:0000313" key="6">
    <source>
        <dbReference type="Proteomes" id="UP001589575"/>
    </source>
</evidence>
<evidence type="ECO:0000256" key="2">
    <source>
        <dbReference type="PIRNR" id="PIRNR016661"/>
    </source>
</evidence>
<protein>
    <recommendedName>
        <fullName evidence="2">Biotin transporter</fullName>
    </recommendedName>
</protein>
<dbReference type="Proteomes" id="UP001589575">
    <property type="component" value="Unassembled WGS sequence"/>
</dbReference>
<dbReference type="EMBL" id="JBHMFI010000001">
    <property type="protein sequence ID" value="MFB9070417.1"/>
    <property type="molecule type" value="Genomic_DNA"/>
</dbReference>
<dbReference type="Pfam" id="PF02632">
    <property type="entry name" value="BioY"/>
    <property type="match status" value="1"/>
</dbReference>
<evidence type="ECO:0000313" key="5">
    <source>
        <dbReference type="EMBL" id="MFB9070417.1"/>
    </source>
</evidence>
<dbReference type="PIRSF" id="PIRSF016661">
    <property type="entry name" value="BioY"/>
    <property type="match status" value="1"/>
</dbReference>
<reference evidence="5 6" key="1">
    <citation type="submission" date="2024-09" db="EMBL/GenBank/DDBJ databases">
        <authorList>
            <person name="Sun Q."/>
            <person name="Mori K."/>
        </authorList>
    </citation>
    <scope>NUCLEOTIDE SEQUENCE [LARGE SCALE GENOMIC DNA]</scope>
    <source>
        <strain evidence="5 6">CCM 7609</strain>
    </source>
</reference>
<name>A0ABV5FUQ0_9MICC</name>
<accession>A0ABV5FUQ0</accession>
<comment type="similarity">
    <text evidence="1 2">Belongs to the BioY family.</text>
</comment>
<dbReference type="Gene3D" id="1.10.1760.20">
    <property type="match status" value="1"/>
</dbReference>
<evidence type="ECO:0000256" key="3">
    <source>
        <dbReference type="SAM" id="MobiDB-lite"/>
    </source>
</evidence>
<feature type="transmembrane region" description="Helical" evidence="4">
    <location>
        <begin position="90"/>
        <end position="115"/>
    </location>
</feature>
<dbReference type="PANTHER" id="PTHR34295">
    <property type="entry name" value="BIOTIN TRANSPORTER BIOY"/>
    <property type="match status" value="1"/>
</dbReference>
<sequence>MPASPRPCPHHHPAASKESTVSQSVSVAGRKPLAVPAQVALAGVFAALIAVCAMLPPIPVGGFGVPITLQTFAVMLTGLILGARLGFLSVALYVVVGLAGLPVLSGFNAGFGVLAGPSGGYLLAFPFAAALTGALSTLVLKRGQAAAAQRVARGTDVAAGRIGFGWWALVWLSAMVGSFVFIHPMGIGGMMLALDLDLPTALAADMVFWPGDVIKNLLATAVAATVIRAFPALALRRF</sequence>
<keyword evidence="6" id="KW-1185">Reference proteome</keyword>
<organism evidence="5 6">
    <name type="scientific">Citricoccus parietis</name>
    <dbReference type="NCBI Taxonomy" id="592307"/>
    <lineage>
        <taxon>Bacteria</taxon>
        <taxon>Bacillati</taxon>
        <taxon>Actinomycetota</taxon>
        <taxon>Actinomycetes</taxon>
        <taxon>Micrococcales</taxon>
        <taxon>Micrococcaceae</taxon>
        <taxon>Citricoccus</taxon>
    </lineage>
</organism>
<feature type="transmembrane region" description="Helical" evidence="4">
    <location>
        <begin position="213"/>
        <end position="235"/>
    </location>
</feature>
<keyword evidence="4" id="KW-0812">Transmembrane</keyword>
<feature type="region of interest" description="Disordered" evidence="3">
    <location>
        <begin position="1"/>
        <end position="21"/>
    </location>
</feature>
<feature type="transmembrane region" description="Helical" evidence="4">
    <location>
        <begin position="121"/>
        <end position="140"/>
    </location>
</feature>
<evidence type="ECO:0000256" key="1">
    <source>
        <dbReference type="ARBA" id="ARBA00010692"/>
    </source>
</evidence>
<keyword evidence="2" id="KW-1003">Cell membrane</keyword>
<dbReference type="InterPro" id="IPR003784">
    <property type="entry name" value="BioY"/>
</dbReference>
<keyword evidence="2 4" id="KW-0472">Membrane</keyword>
<evidence type="ECO:0000256" key="4">
    <source>
        <dbReference type="SAM" id="Phobius"/>
    </source>
</evidence>
<gene>
    <name evidence="5" type="ORF">ACFFX0_04115</name>
</gene>
<feature type="transmembrane region" description="Helical" evidence="4">
    <location>
        <begin position="169"/>
        <end position="193"/>
    </location>
</feature>
<feature type="transmembrane region" description="Helical" evidence="4">
    <location>
        <begin position="64"/>
        <end position="83"/>
    </location>
</feature>
<comment type="subcellular location">
    <subcellularLocation>
        <location evidence="2">Cell membrane</location>
        <topology evidence="2">Multi-pass membrane protein</topology>
    </subcellularLocation>
</comment>
<keyword evidence="4" id="KW-1133">Transmembrane helix</keyword>
<comment type="caution">
    <text evidence="5">The sequence shown here is derived from an EMBL/GenBank/DDBJ whole genome shotgun (WGS) entry which is preliminary data.</text>
</comment>
<keyword evidence="2" id="KW-0813">Transport</keyword>